<dbReference type="Proteomes" id="UP001234297">
    <property type="component" value="Chromosome 6"/>
</dbReference>
<name>A0ACC2L1W2_PERAE</name>
<sequence>MAMIRNKQQKFRKYGKALEVLPPGVRTPGHRINPEAIASVRPDARTGTGQSFTKINLSARPLNAPLYLSFTFFWKYCPLTILTIDLSNNLLKGSFPSDILFCSQIQSLDLSYNGLIGEIPTDGFTNLANLTFLNLSYNQFDESNILRIHYFARFNSSSFLRSGLLAKDRKLNVGSIVLLVFLLIFVFGIIGCFGWRCLLRLDLLPFFLQRKHKFTQAILKAAIDGFSEGNLVGRNKRVEIYKGILRDGSEVLIEIHRGKFSFESHRDFVEECGVLVQLDHKNVVQVLGWCDNREFRAMATRWTDGYMIVEWLSRNPQWKHMLKVLMRVVETMCYRQDQWPQVGCDIRTSSIFLSNDHEPLISRLKVQDKKKPSKNVYKFGVFLLELVSNRSPHKGFETGDTRYVKQSTAKPTPDIENDQPGVSIFSSFPVGHTSSLDSKNTDKCAQGER</sequence>
<accession>A0ACC2L1W2</accession>
<proteinExistence type="predicted"/>
<organism evidence="1 2">
    <name type="scientific">Persea americana</name>
    <name type="common">Avocado</name>
    <dbReference type="NCBI Taxonomy" id="3435"/>
    <lineage>
        <taxon>Eukaryota</taxon>
        <taxon>Viridiplantae</taxon>
        <taxon>Streptophyta</taxon>
        <taxon>Embryophyta</taxon>
        <taxon>Tracheophyta</taxon>
        <taxon>Spermatophyta</taxon>
        <taxon>Magnoliopsida</taxon>
        <taxon>Magnoliidae</taxon>
        <taxon>Laurales</taxon>
        <taxon>Lauraceae</taxon>
        <taxon>Persea</taxon>
    </lineage>
</organism>
<dbReference type="EMBL" id="CM056814">
    <property type="protein sequence ID" value="KAJ8627405.1"/>
    <property type="molecule type" value="Genomic_DNA"/>
</dbReference>
<protein>
    <submittedName>
        <fullName evidence="1">Uncharacterized protein</fullName>
    </submittedName>
</protein>
<reference evidence="1 2" key="1">
    <citation type="journal article" date="2022" name="Hortic Res">
        <title>A haplotype resolved chromosomal level avocado genome allows analysis of novel avocado genes.</title>
        <authorList>
            <person name="Nath O."/>
            <person name="Fletcher S.J."/>
            <person name="Hayward A."/>
            <person name="Shaw L.M."/>
            <person name="Masouleh A.K."/>
            <person name="Furtado A."/>
            <person name="Henry R.J."/>
            <person name="Mitter N."/>
        </authorList>
    </citation>
    <scope>NUCLEOTIDE SEQUENCE [LARGE SCALE GENOMIC DNA]</scope>
    <source>
        <strain evidence="2">cv. Hass</strain>
    </source>
</reference>
<keyword evidence="2" id="KW-1185">Reference proteome</keyword>
<evidence type="ECO:0000313" key="1">
    <source>
        <dbReference type="EMBL" id="KAJ8627405.1"/>
    </source>
</evidence>
<evidence type="ECO:0000313" key="2">
    <source>
        <dbReference type="Proteomes" id="UP001234297"/>
    </source>
</evidence>
<gene>
    <name evidence="1" type="ORF">MRB53_020712</name>
</gene>
<comment type="caution">
    <text evidence="1">The sequence shown here is derived from an EMBL/GenBank/DDBJ whole genome shotgun (WGS) entry which is preliminary data.</text>
</comment>